<organism evidence="2 3">
    <name type="scientific">Amycolatopsis ultiminotia</name>
    <dbReference type="NCBI Taxonomy" id="543629"/>
    <lineage>
        <taxon>Bacteria</taxon>
        <taxon>Bacillati</taxon>
        <taxon>Actinomycetota</taxon>
        <taxon>Actinomycetes</taxon>
        <taxon>Pseudonocardiales</taxon>
        <taxon>Pseudonocardiaceae</taxon>
        <taxon>Amycolatopsis</taxon>
    </lineage>
</organism>
<accession>A0ABP6XD47</accession>
<keyword evidence="3" id="KW-1185">Reference proteome</keyword>
<sequence>MTDEVPAQQRDLQRQHAVVDEDKRVVKDTAPLKPMLSGRKLKQLATDGSFAVDDSTGDKMIAALEGVVDTLQSRWNALQKLGTLPAMSQSATGRWVAGHMVATASDSQGLLTQLQAARDEFPTYVEAIKLAKKNYRERDQSARDQFRGLPDAHDID</sequence>
<comment type="caution">
    <text evidence="2">The sequence shown here is derived from an EMBL/GenBank/DDBJ whole genome shotgun (WGS) entry which is preliminary data.</text>
</comment>
<proteinExistence type="predicted"/>
<gene>
    <name evidence="2" type="ORF">GCM10022222_56350</name>
</gene>
<protein>
    <recommendedName>
        <fullName evidence="4">Excreted virulence factor EspC, type VII ESX diderm</fullName>
    </recommendedName>
</protein>
<evidence type="ECO:0008006" key="4">
    <source>
        <dbReference type="Google" id="ProtNLM"/>
    </source>
</evidence>
<dbReference type="EMBL" id="BAAAZN010000013">
    <property type="protein sequence ID" value="GAA3565338.1"/>
    <property type="molecule type" value="Genomic_DNA"/>
</dbReference>
<evidence type="ECO:0000256" key="1">
    <source>
        <dbReference type="SAM" id="MobiDB-lite"/>
    </source>
</evidence>
<evidence type="ECO:0000313" key="2">
    <source>
        <dbReference type="EMBL" id="GAA3565338.1"/>
    </source>
</evidence>
<dbReference type="Proteomes" id="UP001500689">
    <property type="component" value="Unassembled WGS sequence"/>
</dbReference>
<feature type="region of interest" description="Disordered" evidence="1">
    <location>
        <begin position="137"/>
        <end position="156"/>
    </location>
</feature>
<reference evidence="3" key="1">
    <citation type="journal article" date="2019" name="Int. J. Syst. Evol. Microbiol.">
        <title>The Global Catalogue of Microorganisms (GCM) 10K type strain sequencing project: providing services to taxonomists for standard genome sequencing and annotation.</title>
        <authorList>
            <consortium name="The Broad Institute Genomics Platform"/>
            <consortium name="The Broad Institute Genome Sequencing Center for Infectious Disease"/>
            <person name="Wu L."/>
            <person name="Ma J."/>
        </authorList>
    </citation>
    <scope>NUCLEOTIDE SEQUENCE [LARGE SCALE GENOMIC DNA]</scope>
    <source>
        <strain evidence="3">JCM 16898</strain>
    </source>
</reference>
<evidence type="ECO:0000313" key="3">
    <source>
        <dbReference type="Proteomes" id="UP001500689"/>
    </source>
</evidence>
<dbReference type="RefSeq" id="WP_425548783.1">
    <property type="nucleotide sequence ID" value="NZ_BAAAZN010000013.1"/>
</dbReference>
<name>A0ABP6XD47_9PSEU</name>